<gene>
    <name evidence="3" type="ORF">JBS370_LOCUS15445</name>
    <name evidence="2" type="ORF">ZHD862_LOCUS26795</name>
</gene>
<dbReference type="EMBL" id="CAJOBD010001479">
    <property type="protein sequence ID" value="CAF3803596.1"/>
    <property type="molecule type" value="Genomic_DNA"/>
</dbReference>
<name>A0A815C2T4_9BILA</name>
<reference evidence="2" key="1">
    <citation type="submission" date="2021-02" db="EMBL/GenBank/DDBJ databases">
        <authorList>
            <person name="Nowell W R."/>
        </authorList>
    </citation>
    <scope>NUCLEOTIDE SEQUENCE</scope>
</reference>
<feature type="domain" description="F-box" evidence="1">
    <location>
        <begin position="65"/>
        <end position="113"/>
    </location>
</feature>
<dbReference type="InterPro" id="IPR001810">
    <property type="entry name" value="F-box_dom"/>
</dbReference>
<dbReference type="PROSITE" id="PS50181">
    <property type="entry name" value="FBOX"/>
    <property type="match status" value="1"/>
</dbReference>
<sequence length="656" mass="78032">MGCKQCKIFLTKHENYKSNSTIIEQNSISISNNEPRIILSNQITSSNNHKIHRHIKFTTIDSSLLPTLDNLPAELIYYILDQLNTYTIFTSLYNVCNRLNSIIHTYDRYDLNLNSISMSYFHHICSLIHPEQIRSLTLSDGNDNVGLVKFFLKNFHIESFKRLHSLTLVNIDDNEQMIKIFLSITDQLKILSIKNSNEYYNDTVIDILMTSIGKKFLHKIYLDIDKNRFLNSSIIWPDECFLKEIKLIGLCNITLFRNILLYSPNLKKFQAYDIDLDDEWIDDDDENDEIERHQIHPILNASNIISLSLIYARNEMKKIEWLLPQFTQLKYLKYLNIYDFHIESMYESDYSLLDGKRWEKIIYNCNQFEFIFTIHIDDETWNFHHYLITFQTKFWKNNNWNIAFEQYDKILLIYSLPYAHDTHYYDRSRIVFSIPYNPFLLNKSLENVTKLRINMTAVNNLGQQIIGPPRFFNVSHLILDGQWRNQNTVDSIDSLVCLSNITKLIRLERVPTLIFRTFIYRLTNLQSLTLTTFVLDGMNAAILQYLKCLHSLNIVQLDDNYRHFVNVEPFCTMFPQIEHLDIPIDNLDSCQYVIDRLGKFLISIVFRFPINEEEEDDDDDDDNDDDDKNNELIEWTQNIEQNHHYRIRDGDIYLWF</sequence>
<comment type="caution">
    <text evidence="2">The sequence shown here is derived from an EMBL/GenBank/DDBJ whole genome shotgun (WGS) entry which is preliminary data.</text>
</comment>
<dbReference type="SUPFAM" id="SSF52047">
    <property type="entry name" value="RNI-like"/>
    <property type="match status" value="1"/>
</dbReference>
<evidence type="ECO:0000313" key="4">
    <source>
        <dbReference type="Proteomes" id="UP000663864"/>
    </source>
</evidence>
<dbReference type="Proteomes" id="UP000663836">
    <property type="component" value="Unassembled WGS sequence"/>
</dbReference>
<organism evidence="2 4">
    <name type="scientific">Rotaria sordida</name>
    <dbReference type="NCBI Taxonomy" id="392033"/>
    <lineage>
        <taxon>Eukaryota</taxon>
        <taxon>Metazoa</taxon>
        <taxon>Spiralia</taxon>
        <taxon>Gnathifera</taxon>
        <taxon>Rotifera</taxon>
        <taxon>Eurotatoria</taxon>
        <taxon>Bdelloidea</taxon>
        <taxon>Philodinida</taxon>
        <taxon>Philodinidae</taxon>
        <taxon>Rotaria</taxon>
    </lineage>
</organism>
<evidence type="ECO:0000313" key="2">
    <source>
        <dbReference type="EMBL" id="CAF1278423.1"/>
    </source>
</evidence>
<proteinExistence type="predicted"/>
<accession>A0A815C2T4</accession>
<dbReference type="AlphaFoldDB" id="A0A815C2T4"/>
<dbReference type="EMBL" id="CAJNOT010002045">
    <property type="protein sequence ID" value="CAF1278423.1"/>
    <property type="molecule type" value="Genomic_DNA"/>
</dbReference>
<dbReference type="Proteomes" id="UP000663864">
    <property type="component" value="Unassembled WGS sequence"/>
</dbReference>
<evidence type="ECO:0000313" key="3">
    <source>
        <dbReference type="EMBL" id="CAF3803596.1"/>
    </source>
</evidence>
<evidence type="ECO:0000259" key="1">
    <source>
        <dbReference type="PROSITE" id="PS50181"/>
    </source>
</evidence>
<protein>
    <recommendedName>
        <fullName evidence="1">F-box domain-containing protein</fullName>
    </recommendedName>
</protein>